<dbReference type="PROSITE" id="PS50054">
    <property type="entry name" value="TYR_PHOSPHATASE_DUAL"/>
    <property type="match status" value="1"/>
</dbReference>
<organism evidence="9 10">
    <name type="scientific">Clavelina lepadiformis</name>
    <name type="common">Light-bulb sea squirt</name>
    <name type="synonym">Ascidia lepadiformis</name>
    <dbReference type="NCBI Taxonomy" id="159417"/>
    <lineage>
        <taxon>Eukaryota</taxon>
        <taxon>Metazoa</taxon>
        <taxon>Chordata</taxon>
        <taxon>Tunicata</taxon>
        <taxon>Ascidiacea</taxon>
        <taxon>Aplousobranchia</taxon>
        <taxon>Clavelinidae</taxon>
        <taxon>Clavelina</taxon>
    </lineage>
</organism>
<evidence type="ECO:0000256" key="1">
    <source>
        <dbReference type="ARBA" id="ARBA00005189"/>
    </source>
</evidence>
<evidence type="ECO:0000256" key="3">
    <source>
        <dbReference type="ARBA" id="ARBA00023098"/>
    </source>
</evidence>
<comment type="caution">
    <text evidence="9">The sequence shown here is derived from an EMBL/GenBank/DDBJ whole genome shotgun (WGS) entry which is preliminary data.</text>
</comment>
<dbReference type="PROSITE" id="PS50056">
    <property type="entry name" value="TYR_PHOSPHATASE_2"/>
    <property type="match status" value="1"/>
</dbReference>
<keyword evidence="2" id="KW-0444">Lipid biosynthesis</keyword>
<dbReference type="InterPro" id="IPR000340">
    <property type="entry name" value="Dual-sp_phosphatase_cat-dom"/>
</dbReference>
<feature type="domain" description="Tyrosine-protein phosphatase" evidence="7">
    <location>
        <begin position="28"/>
        <end position="179"/>
    </location>
</feature>
<dbReference type="SUPFAM" id="SSF52799">
    <property type="entry name" value="(Phosphotyrosine protein) phosphatases II"/>
    <property type="match status" value="1"/>
</dbReference>
<evidence type="ECO:0008006" key="11">
    <source>
        <dbReference type="Google" id="ProtNLM"/>
    </source>
</evidence>
<evidence type="ECO:0000256" key="6">
    <source>
        <dbReference type="ARBA" id="ARBA00025707"/>
    </source>
</evidence>
<proteinExistence type="predicted"/>
<sequence length="190" mass="22197">MWSKVTKWSFYPTLVYNLFMEKVTSRQWYNRIDDTVILGALPFRSMSENLVQDERVKGVVSLNEDYELDRFVNSKEEWYALGVTQLRLPTVDLIAAPSQTNLKCGVDFIMEHRERLETVYVHCKAGRTRGPTLVACYLMVAYNWTPEKAIGDIINKRPHVWLRQAQIDSIKCFYKENLEPNIPRNPGTFV</sequence>
<keyword evidence="5" id="KW-1208">Phospholipid metabolism</keyword>
<comment type="pathway">
    <text evidence="6">Phospholipid metabolism.</text>
</comment>
<dbReference type="SMART" id="SM00195">
    <property type="entry name" value="DSPc"/>
    <property type="match status" value="1"/>
</dbReference>
<reference evidence="9 10" key="1">
    <citation type="submission" date="2024-02" db="EMBL/GenBank/DDBJ databases">
        <authorList>
            <person name="Daric V."/>
            <person name="Darras S."/>
        </authorList>
    </citation>
    <scope>NUCLEOTIDE SEQUENCE [LARGE SCALE GENOMIC DNA]</scope>
</reference>
<accession>A0ABP0F112</accession>
<name>A0ABP0F112_CLALP</name>
<evidence type="ECO:0000259" key="8">
    <source>
        <dbReference type="PROSITE" id="PS50056"/>
    </source>
</evidence>
<comment type="pathway">
    <text evidence="1">Lipid metabolism.</text>
</comment>
<dbReference type="InterPro" id="IPR000387">
    <property type="entry name" value="Tyr_Pase_dom"/>
</dbReference>
<protein>
    <recommendedName>
        <fullName evidence="11">Phosphatidylglycerophosphatase and protein-tyrosine phosphatase 1</fullName>
    </recommendedName>
</protein>
<evidence type="ECO:0000313" key="9">
    <source>
        <dbReference type="EMBL" id="CAK8672373.1"/>
    </source>
</evidence>
<keyword evidence="3" id="KW-0443">Lipid metabolism</keyword>
<dbReference type="CDD" id="cd14524">
    <property type="entry name" value="PTPMT1"/>
    <property type="match status" value="1"/>
</dbReference>
<dbReference type="InterPro" id="IPR044596">
    <property type="entry name" value="PTPMT1-like"/>
</dbReference>
<dbReference type="EMBL" id="CAWYQH010000001">
    <property type="protein sequence ID" value="CAK8672373.1"/>
    <property type="molecule type" value="Genomic_DNA"/>
</dbReference>
<evidence type="ECO:0000256" key="4">
    <source>
        <dbReference type="ARBA" id="ARBA00023209"/>
    </source>
</evidence>
<evidence type="ECO:0000256" key="5">
    <source>
        <dbReference type="ARBA" id="ARBA00023264"/>
    </source>
</evidence>
<dbReference type="Pfam" id="PF00782">
    <property type="entry name" value="DSPc"/>
    <property type="match status" value="1"/>
</dbReference>
<evidence type="ECO:0000313" key="10">
    <source>
        <dbReference type="Proteomes" id="UP001642483"/>
    </source>
</evidence>
<dbReference type="Gene3D" id="3.90.190.10">
    <property type="entry name" value="Protein tyrosine phosphatase superfamily"/>
    <property type="match status" value="1"/>
</dbReference>
<dbReference type="InterPro" id="IPR029021">
    <property type="entry name" value="Prot-tyrosine_phosphatase-like"/>
</dbReference>
<dbReference type="PANTHER" id="PTHR46712">
    <property type="entry name" value="PHOSPHATIDYLGLYCEROPHOSPHATASE AND PROTEIN-TYROSINE PHOSPHATASE 1"/>
    <property type="match status" value="1"/>
</dbReference>
<keyword evidence="10" id="KW-1185">Reference proteome</keyword>
<dbReference type="PANTHER" id="PTHR46712:SF1">
    <property type="entry name" value="PHOSPHATIDYLGLYCEROPHOSPHATASE AND PROTEIN-TYROSINE PHOSPHATASE 1"/>
    <property type="match status" value="1"/>
</dbReference>
<dbReference type="InterPro" id="IPR020422">
    <property type="entry name" value="TYR_PHOSPHATASE_DUAL_dom"/>
</dbReference>
<evidence type="ECO:0000259" key="7">
    <source>
        <dbReference type="PROSITE" id="PS50054"/>
    </source>
</evidence>
<feature type="domain" description="Tyrosine specific protein phosphatases" evidence="8">
    <location>
        <begin position="100"/>
        <end position="168"/>
    </location>
</feature>
<keyword evidence="4" id="KW-0594">Phospholipid biosynthesis</keyword>
<dbReference type="InterPro" id="IPR042165">
    <property type="entry name" value="PTPMT1"/>
</dbReference>
<evidence type="ECO:0000256" key="2">
    <source>
        <dbReference type="ARBA" id="ARBA00022516"/>
    </source>
</evidence>
<gene>
    <name evidence="9" type="ORF">CVLEPA_LOCUS1327</name>
</gene>
<dbReference type="Proteomes" id="UP001642483">
    <property type="component" value="Unassembled WGS sequence"/>
</dbReference>